<dbReference type="EMBL" id="CP022684">
    <property type="protein sequence ID" value="AUM12218.1"/>
    <property type="molecule type" value="Genomic_DNA"/>
</dbReference>
<dbReference type="KEGG" id="kak:Kalk_07250"/>
<dbReference type="InterPro" id="IPR003718">
    <property type="entry name" value="OsmC/Ohr_fam"/>
</dbReference>
<dbReference type="AlphaFoldDB" id="A0A2K9LIP6"/>
<accession>A0A2K9LIP6</accession>
<dbReference type="Pfam" id="PF02566">
    <property type="entry name" value="OsmC"/>
    <property type="match status" value="1"/>
</dbReference>
<dbReference type="NCBIfam" id="NF008009">
    <property type="entry name" value="PRK10738.1"/>
    <property type="match status" value="1"/>
</dbReference>
<name>A0A2K9LIP6_9GAMM</name>
<evidence type="ECO:0000313" key="2">
    <source>
        <dbReference type="Proteomes" id="UP000235116"/>
    </source>
</evidence>
<dbReference type="PANTHER" id="PTHR34352:SF1">
    <property type="entry name" value="PROTEIN YHFA"/>
    <property type="match status" value="1"/>
</dbReference>
<dbReference type="OrthoDB" id="9804010at2"/>
<dbReference type="InterPro" id="IPR036102">
    <property type="entry name" value="OsmC/Ohrsf"/>
</dbReference>
<dbReference type="Proteomes" id="UP000235116">
    <property type="component" value="Chromosome"/>
</dbReference>
<dbReference type="SUPFAM" id="SSF82784">
    <property type="entry name" value="OsmC-like"/>
    <property type="match status" value="1"/>
</dbReference>
<keyword evidence="2" id="KW-1185">Reference proteome</keyword>
<dbReference type="Gene3D" id="2.20.25.10">
    <property type="match status" value="1"/>
</dbReference>
<dbReference type="PANTHER" id="PTHR34352">
    <property type="entry name" value="PROTEIN YHFA"/>
    <property type="match status" value="1"/>
</dbReference>
<protein>
    <submittedName>
        <fullName evidence="1">Osmotically inducible protein C</fullName>
    </submittedName>
</protein>
<proteinExistence type="predicted"/>
<reference evidence="2" key="1">
    <citation type="submission" date="2017-08" db="EMBL/GenBank/DDBJ databases">
        <title>Direct submision.</title>
        <authorList>
            <person name="Kim S.-J."/>
            <person name="Rhee S.-K."/>
        </authorList>
    </citation>
    <scope>NUCLEOTIDE SEQUENCE [LARGE SCALE GENOMIC DNA]</scope>
    <source>
        <strain evidence="2">GI5</strain>
    </source>
</reference>
<gene>
    <name evidence="1" type="ORF">Kalk_07250</name>
</gene>
<organism evidence="1 2">
    <name type="scientific">Ketobacter alkanivorans</name>
    <dbReference type="NCBI Taxonomy" id="1917421"/>
    <lineage>
        <taxon>Bacteria</taxon>
        <taxon>Pseudomonadati</taxon>
        <taxon>Pseudomonadota</taxon>
        <taxon>Gammaproteobacteria</taxon>
        <taxon>Pseudomonadales</taxon>
        <taxon>Ketobacteraceae</taxon>
        <taxon>Ketobacter</taxon>
    </lineage>
</organism>
<sequence>MKATIRWAGEVKFEAESDSGHTVVIDGPPEYGGQNQGVRPMELMLLGVGGCSSFDVLHILKKSRQDVTDCVAQVEAERVDAVPAVFKSIHLHFVVTGRKLKESQVKRAVELSAEKYCSASIMLTNAGVDVTHSYEIHEAEA</sequence>
<dbReference type="RefSeq" id="WP_101893554.1">
    <property type="nucleotide sequence ID" value="NZ_CP022684.1"/>
</dbReference>
<evidence type="ECO:0000313" key="1">
    <source>
        <dbReference type="EMBL" id="AUM12218.1"/>
    </source>
</evidence>
<dbReference type="Gene3D" id="3.30.300.20">
    <property type="match status" value="1"/>
</dbReference>
<dbReference type="InterPro" id="IPR015946">
    <property type="entry name" value="KH_dom-like_a/b"/>
</dbReference>